<evidence type="ECO:0000313" key="2">
    <source>
        <dbReference type="Proteomes" id="UP000481252"/>
    </source>
</evidence>
<dbReference type="EMBL" id="JAAKZG010000057">
    <property type="protein sequence ID" value="NGN45361.1"/>
    <property type="molecule type" value="Genomic_DNA"/>
</dbReference>
<accession>A0A7C9RC10</accession>
<dbReference type="Proteomes" id="UP000481252">
    <property type="component" value="Unassembled WGS sequence"/>
</dbReference>
<comment type="caution">
    <text evidence="1">The sequence shown here is derived from an EMBL/GenBank/DDBJ whole genome shotgun (WGS) entry which is preliminary data.</text>
</comment>
<proteinExistence type="predicted"/>
<protein>
    <submittedName>
        <fullName evidence="1">Uncharacterized protein</fullName>
    </submittedName>
</protein>
<organism evidence="1 2">
    <name type="scientific">Mesorhizobium zhangyense</name>
    <dbReference type="NCBI Taxonomy" id="1776730"/>
    <lineage>
        <taxon>Bacteria</taxon>
        <taxon>Pseudomonadati</taxon>
        <taxon>Pseudomonadota</taxon>
        <taxon>Alphaproteobacteria</taxon>
        <taxon>Hyphomicrobiales</taxon>
        <taxon>Phyllobacteriaceae</taxon>
        <taxon>Mesorhizobium</taxon>
    </lineage>
</organism>
<evidence type="ECO:0000313" key="1">
    <source>
        <dbReference type="EMBL" id="NGN45361.1"/>
    </source>
</evidence>
<keyword evidence="2" id="KW-1185">Reference proteome</keyword>
<name>A0A7C9RC10_9HYPH</name>
<reference evidence="1 2" key="1">
    <citation type="submission" date="2020-02" db="EMBL/GenBank/DDBJ databases">
        <title>Genome sequence of the type strain CGMCC 1.15528 of Mesorhizobium zhangyense.</title>
        <authorList>
            <person name="Gao J."/>
            <person name="Sun J."/>
        </authorList>
    </citation>
    <scope>NUCLEOTIDE SEQUENCE [LARGE SCALE GENOMIC DNA]</scope>
    <source>
        <strain evidence="1 2">CGMCC 1.15528</strain>
    </source>
</reference>
<dbReference type="AlphaFoldDB" id="A0A7C9RC10"/>
<sequence length="148" mass="16068">MKSLFTIVTVRLGSPFFLGLLLAAIGLMSMTLPSQAGCRVEVRNGGKMVVWADFGFTTKQFKPSGYKPADNAPSVRNLLKSYRFSDLKGASEGCRMIAKAGLHETKKQTAADVAVYELKGCFVKLKGPKGDKLRAQAKQYCGIEASVR</sequence>
<gene>
    <name evidence="1" type="ORF">G6N74_30435</name>
</gene>